<evidence type="ECO:0000313" key="4">
    <source>
        <dbReference type="EMBL" id="MET3794808.1"/>
    </source>
</evidence>
<dbReference type="InterPro" id="IPR008274">
    <property type="entry name" value="AldOxase/xan_DH_MoCoBD1"/>
</dbReference>
<name>A0ABV2N7M0_9HYPH</name>
<proteinExistence type="predicted"/>
<reference evidence="4 5" key="1">
    <citation type="submission" date="2024-06" db="EMBL/GenBank/DDBJ databases">
        <title>Genomic Encyclopedia of Type Strains, Phase IV (KMG-IV): sequencing the most valuable type-strain genomes for metagenomic binning, comparative biology and taxonomic classification.</title>
        <authorList>
            <person name="Goeker M."/>
        </authorList>
    </citation>
    <scope>NUCLEOTIDE SEQUENCE [LARGE SCALE GENOMIC DNA]</scope>
    <source>
        <strain evidence="4 5">DSM 27865</strain>
    </source>
</reference>
<dbReference type="Gene3D" id="3.90.1170.50">
    <property type="entry name" value="Aldehyde oxidase/xanthine dehydrogenase, a/b hammerhead"/>
    <property type="match status" value="1"/>
</dbReference>
<dbReference type="Proteomes" id="UP001549076">
    <property type="component" value="Unassembled WGS sequence"/>
</dbReference>
<dbReference type="EMBL" id="JBEPML010000030">
    <property type="protein sequence ID" value="MET3794808.1"/>
    <property type="molecule type" value="Genomic_DNA"/>
</dbReference>
<feature type="domain" description="Aldehyde oxidase/xanthine dehydrogenase a/b hammerhead" evidence="3">
    <location>
        <begin position="46"/>
        <end position="155"/>
    </location>
</feature>
<dbReference type="InterPro" id="IPR016208">
    <property type="entry name" value="Ald_Oxase/xanthine_DH-like"/>
</dbReference>
<accession>A0ABV2N7M0</accession>
<keyword evidence="1" id="KW-0500">Molybdenum</keyword>
<dbReference type="PANTHER" id="PTHR11908">
    <property type="entry name" value="XANTHINE DEHYDROGENASE"/>
    <property type="match status" value="1"/>
</dbReference>
<evidence type="ECO:0000259" key="3">
    <source>
        <dbReference type="SMART" id="SM01008"/>
    </source>
</evidence>
<sequence length="806" mass="86551">MAQSNLALSAQPGAQAYADAGDDAARFGPRGIGARLLRNEDARFLAGHGEYLADLNLYGTMEVAFFRSPIAHGRIRSIEIPEEVRSRVFLLSDLGDVRPVRAVLNAPGFRGSDFPPLADGVVRFVGEPIAMCIAPTRAEAEDIAQQIFVDFEELPVVTDMLKAADGSAPSIHDGWPDNVCFVSTPGNGDMAQAERAAVVTIERDLHMHRQCVVSLEGRGVLAHHDRRLDELVVYSSTQQPHIIRTVLAPLIGVEENKLRVVAPDVGGGFGVKNNLQAEEIAIAALARIVDHPVRWIEDRREHLTASPQAREHHYRMKLHADAQGRILGLESEVIVDAGAYSIWPWSCAMEANMSAGIMPGPYRMDAYRGRGITVMSNKPPLGPYRGVGRPGACFALERMMDELARAVGREPHEVRIDNMVLPGQMPFLTIAGKLYDSGDFPESVRRAAEMVDVPGVRAQQKDNGKDGLYIGLGWASYTEQTAHGTNEWLSRNLTEVFGYEAATARFTPDGKLILEVAIQNHGQGLETTLAQVAATELGVDPADVVVRHGDTAVSPYGLGTFASRSMVMAGGAVGRAAQMLAEKVKRIGAHFLQTTADKVTLEDGAVVHGPRRVPLSEVARAAFRHAQDLPPGEEPGLSVTTTFQPESGTGAFSYATHAVVVCVDANTGLVKILDYVIVHDCGTIVNPMIVDGQIQGGLAQGIGNALLEESPYDETGQPLASTFLDYLLPGFTEVPSARISHIVSPSPFTRYGIKGMGEGGAIGAPAAIVNAVNDALHGLGVEINETPVTPRRILKAIERAAKGDRP</sequence>
<dbReference type="RefSeq" id="WP_354199716.1">
    <property type="nucleotide sequence ID" value="NZ_JBEPML010000030.1"/>
</dbReference>
<dbReference type="Pfam" id="PF01315">
    <property type="entry name" value="Ald_Xan_dh_C"/>
    <property type="match status" value="1"/>
</dbReference>
<evidence type="ECO:0000313" key="5">
    <source>
        <dbReference type="Proteomes" id="UP001549076"/>
    </source>
</evidence>
<organism evidence="4 5">
    <name type="scientific">Aquamicrobium terrae</name>
    <dbReference type="NCBI Taxonomy" id="1324945"/>
    <lineage>
        <taxon>Bacteria</taxon>
        <taxon>Pseudomonadati</taxon>
        <taxon>Pseudomonadota</taxon>
        <taxon>Alphaproteobacteria</taxon>
        <taxon>Hyphomicrobiales</taxon>
        <taxon>Phyllobacteriaceae</taxon>
        <taxon>Aquamicrobium</taxon>
    </lineage>
</organism>
<gene>
    <name evidence="4" type="ORF">ABID37_005048</name>
</gene>
<evidence type="ECO:0000256" key="1">
    <source>
        <dbReference type="ARBA" id="ARBA00022505"/>
    </source>
</evidence>
<dbReference type="InterPro" id="IPR037165">
    <property type="entry name" value="AldOxase/xan_DH_Mopterin-bd_sf"/>
</dbReference>
<comment type="caution">
    <text evidence="4">The sequence shown here is derived from an EMBL/GenBank/DDBJ whole genome shotgun (WGS) entry which is preliminary data.</text>
</comment>
<dbReference type="Pfam" id="PF20256">
    <property type="entry name" value="MoCoBD_2"/>
    <property type="match status" value="1"/>
</dbReference>
<dbReference type="GO" id="GO:0043885">
    <property type="term" value="F:anaerobic carbon-monoxide dehydrogenase activity"/>
    <property type="evidence" value="ECO:0007669"/>
    <property type="project" value="UniProtKB-EC"/>
</dbReference>
<dbReference type="EC" id="1.2.7.4" evidence="4"/>
<keyword evidence="5" id="KW-1185">Reference proteome</keyword>
<dbReference type="Gene3D" id="3.30.365.10">
    <property type="entry name" value="Aldehyde oxidase/xanthine dehydrogenase, molybdopterin binding domain"/>
    <property type="match status" value="4"/>
</dbReference>
<dbReference type="InterPro" id="IPR046867">
    <property type="entry name" value="AldOxase/xan_DH_MoCoBD2"/>
</dbReference>
<protein>
    <submittedName>
        <fullName evidence="4">Carbon-monoxide dehydrogenase large subunit</fullName>
        <ecNumber evidence="4">1.2.7.4</ecNumber>
    </submittedName>
</protein>
<dbReference type="InterPro" id="IPR000674">
    <property type="entry name" value="Ald_Oxase/Xan_DH_a/b"/>
</dbReference>
<dbReference type="SUPFAM" id="SSF54665">
    <property type="entry name" value="CO dehydrogenase molybdoprotein N-domain-like"/>
    <property type="match status" value="1"/>
</dbReference>
<keyword evidence="2 4" id="KW-0560">Oxidoreductase</keyword>
<dbReference type="InterPro" id="IPR036856">
    <property type="entry name" value="Ald_Oxase/Xan_DH_a/b_sf"/>
</dbReference>
<dbReference type="SMART" id="SM01008">
    <property type="entry name" value="Ald_Xan_dh_C"/>
    <property type="match status" value="1"/>
</dbReference>
<dbReference type="Pfam" id="PF02738">
    <property type="entry name" value="MoCoBD_1"/>
    <property type="match status" value="1"/>
</dbReference>
<evidence type="ECO:0000256" key="2">
    <source>
        <dbReference type="ARBA" id="ARBA00023002"/>
    </source>
</evidence>
<dbReference type="PANTHER" id="PTHR11908:SF132">
    <property type="entry name" value="ALDEHYDE OXIDASE 1-RELATED"/>
    <property type="match status" value="1"/>
</dbReference>
<dbReference type="SUPFAM" id="SSF56003">
    <property type="entry name" value="Molybdenum cofactor-binding domain"/>
    <property type="match status" value="1"/>
</dbReference>